<evidence type="ECO:0000256" key="10">
    <source>
        <dbReference type="ARBA" id="ARBA00023303"/>
    </source>
</evidence>
<evidence type="ECO:0000313" key="12">
    <source>
        <dbReference type="EMBL" id="VEL30809.1"/>
    </source>
</evidence>
<keyword evidence="13" id="KW-1185">Reference proteome</keyword>
<comment type="caution">
    <text evidence="12">The sequence shown here is derived from an EMBL/GenBank/DDBJ whole genome shotgun (WGS) entry which is preliminary data.</text>
</comment>
<dbReference type="GO" id="GO:0016020">
    <property type="term" value="C:membrane"/>
    <property type="evidence" value="ECO:0007669"/>
    <property type="project" value="UniProtKB-SubCell"/>
</dbReference>
<evidence type="ECO:0000256" key="7">
    <source>
        <dbReference type="ARBA" id="ARBA00023170"/>
    </source>
</evidence>
<dbReference type="PANTHER" id="PTHR18966">
    <property type="entry name" value="IONOTROPIC GLUTAMATE RECEPTOR"/>
    <property type="match status" value="1"/>
</dbReference>
<dbReference type="SUPFAM" id="SSF53850">
    <property type="entry name" value="Periplasmic binding protein-like II"/>
    <property type="match status" value="1"/>
</dbReference>
<keyword evidence="9" id="KW-1071">Ligand-gated ion channel</keyword>
<proteinExistence type="predicted"/>
<evidence type="ECO:0000256" key="1">
    <source>
        <dbReference type="ARBA" id="ARBA00004141"/>
    </source>
</evidence>
<evidence type="ECO:0000313" key="13">
    <source>
        <dbReference type="Proteomes" id="UP000784294"/>
    </source>
</evidence>
<dbReference type="AlphaFoldDB" id="A0A3S5C2B9"/>
<evidence type="ECO:0000256" key="5">
    <source>
        <dbReference type="ARBA" id="ARBA00023065"/>
    </source>
</evidence>
<evidence type="ECO:0000256" key="3">
    <source>
        <dbReference type="ARBA" id="ARBA00022692"/>
    </source>
</evidence>
<keyword evidence="4" id="KW-1133">Transmembrane helix</keyword>
<comment type="subcellular location">
    <subcellularLocation>
        <location evidence="1">Membrane</location>
        <topology evidence="1">Multi-pass membrane protein</topology>
    </subcellularLocation>
</comment>
<evidence type="ECO:0000256" key="9">
    <source>
        <dbReference type="ARBA" id="ARBA00023286"/>
    </source>
</evidence>
<accession>A0A3S5C2B9</accession>
<evidence type="ECO:0000256" key="8">
    <source>
        <dbReference type="ARBA" id="ARBA00023180"/>
    </source>
</evidence>
<dbReference type="InterPro" id="IPR015683">
    <property type="entry name" value="Ionotropic_Glu_rcpt"/>
</dbReference>
<sequence length="123" mass="13582">MQVKTDSQRWRWKQTQIVLNGSGQAGTVEVDGDQTDGNAVLALLTCPFIQAASSFIFLAQESDIAVAALTITYEREKAIDFSHPFMTLGGSILFTRPKSQKPSLFSFLQPLSPEVSSFIHVFQ</sequence>
<evidence type="ECO:0000259" key="11">
    <source>
        <dbReference type="Pfam" id="PF10613"/>
    </source>
</evidence>
<evidence type="ECO:0000256" key="6">
    <source>
        <dbReference type="ARBA" id="ARBA00023136"/>
    </source>
</evidence>
<keyword evidence="6" id="KW-0472">Membrane</keyword>
<keyword evidence="10" id="KW-0407">Ion channel</keyword>
<feature type="domain" description="Ionotropic glutamate receptor L-glutamate and glycine-binding" evidence="11">
    <location>
        <begin position="58"/>
        <end position="97"/>
    </location>
</feature>
<dbReference type="OrthoDB" id="5984008at2759"/>
<name>A0A3S5C2B9_9PLAT</name>
<dbReference type="InterPro" id="IPR019594">
    <property type="entry name" value="Glu/Gly-bd"/>
</dbReference>
<dbReference type="Gene3D" id="3.40.190.10">
    <property type="entry name" value="Periplasmic binding protein-like II"/>
    <property type="match status" value="1"/>
</dbReference>
<organism evidence="12 13">
    <name type="scientific">Protopolystoma xenopodis</name>
    <dbReference type="NCBI Taxonomy" id="117903"/>
    <lineage>
        <taxon>Eukaryota</taxon>
        <taxon>Metazoa</taxon>
        <taxon>Spiralia</taxon>
        <taxon>Lophotrochozoa</taxon>
        <taxon>Platyhelminthes</taxon>
        <taxon>Monogenea</taxon>
        <taxon>Polyopisthocotylea</taxon>
        <taxon>Polystomatidea</taxon>
        <taxon>Polystomatidae</taxon>
        <taxon>Protopolystoma</taxon>
    </lineage>
</organism>
<keyword evidence="8" id="KW-0325">Glycoprotein</keyword>
<evidence type="ECO:0000256" key="2">
    <source>
        <dbReference type="ARBA" id="ARBA00022448"/>
    </source>
</evidence>
<dbReference type="EMBL" id="CAAALY010115796">
    <property type="protein sequence ID" value="VEL30809.1"/>
    <property type="molecule type" value="Genomic_DNA"/>
</dbReference>
<dbReference type="Proteomes" id="UP000784294">
    <property type="component" value="Unassembled WGS sequence"/>
</dbReference>
<keyword evidence="2" id="KW-0813">Transport</keyword>
<reference evidence="12" key="1">
    <citation type="submission" date="2018-11" db="EMBL/GenBank/DDBJ databases">
        <authorList>
            <consortium name="Pathogen Informatics"/>
        </authorList>
    </citation>
    <scope>NUCLEOTIDE SEQUENCE</scope>
</reference>
<evidence type="ECO:0000256" key="4">
    <source>
        <dbReference type="ARBA" id="ARBA00022989"/>
    </source>
</evidence>
<protein>
    <recommendedName>
        <fullName evidence="11">Ionotropic glutamate receptor L-glutamate and glycine-binding domain-containing protein</fullName>
    </recommendedName>
</protein>
<keyword evidence="5" id="KW-0406">Ion transport</keyword>
<keyword evidence="7" id="KW-0675">Receptor</keyword>
<dbReference type="Pfam" id="PF10613">
    <property type="entry name" value="Lig_chan-Glu_bd"/>
    <property type="match status" value="1"/>
</dbReference>
<dbReference type="GO" id="GO:0015276">
    <property type="term" value="F:ligand-gated monoatomic ion channel activity"/>
    <property type="evidence" value="ECO:0007669"/>
    <property type="project" value="InterPro"/>
</dbReference>
<keyword evidence="3" id="KW-0812">Transmembrane</keyword>
<gene>
    <name evidence="12" type="ORF">PXEA_LOCUS24249</name>
</gene>